<evidence type="ECO:0000313" key="2">
    <source>
        <dbReference type="Proteomes" id="UP000182062"/>
    </source>
</evidence>
<dbReference type="AlphaFoldDB" id="A0A1J6VVF3"/>
<sequence length="65" mass="7412">MADELAFKRWKSLEPGIRKKLESNVFCRKCGVTTIVDYEVEYTNSQFTLKGSCQKCHGPVARVVD</sequence>
<reference evidence="1 2" key="1">
    <citation type="submission" date="2016-09" db="EMBL/GenBank/DDBJ databases">
        <title>Bacillus aquimaris SAMM genome sequence reveals colonization and biosurfactant production capacities.</title>
        <authorList>
            <person name="Waghmode S.R."/>
            <person name="Suryavanshi M.V."/>
        </authorList>
    </citation>
    <scope>NUCLEOTIDE SEQUENCE [LARGE SCALE GENOMIC DNA]</scope>
    <source>
        <strain evidence="1 2">SAMM</strain>
    </source>
</reference>
<keyword evidence="2" id="KW-1185">Reference proteome</keyword>
<organism evidence="1 2">
    <name type="scientific">Rossellomorea aquimaris</name>
    <dbReference type="NCBI Taxonomy" id="189382"/>
    <lineage>
        <taxon>Bacteria</taxon>
        <taxon>Bacillati</taxon>
        <taxon>Bacillota</taxon>
        <taxon>Bacilli</taxon>
        <taxon>Bacillales</taxon>
        <taxon>Bacillaceae</taxon>
        <taxon>Rossellomorea</taxon>
    </lineage>
</organism>
<evidence type="ECO:0000313" key="1">
    <source>
        <dbReference type="EMBL" id="OIU69774.1"/>
    </source>
</evidence>
<dbReference type="EMBL" id="MINN01000117">
    <property type="protein sequence ID" value="OIU69774.1"/>
    <property type="molecule type" value="Genomic_DNA"/>
</dbReference>
<comment type="caution">
    <text evidence="1">The sequence shown here is derived from an EMBL/GenBank/DDBJ whole genome shotgun (WGS) entry which is preliminary data.</text>
</comment>
<protein>
    <submittedName>
        <fullName evidence="1">Uncharacterized protein</fullName>
    </submittedName>
</protein>
<dbReference type="RefSeq" id="WP_071619878.1">
    <property type="nucleotide sequence ID" value="NZ_MINN01000117.1"/>
</dbReference>
<accession>A0A1J6VVF3</accession>
<proteinExistence type="predicted"/>
<gene>
    <name evidence="1" type="ORF">BHE18_02355</name>
</gene>
<dbReference type="Proteomes" id="UP000182062">
    <property type="component" value="Unassembled WGS sequence"/>
</dbReference>
<name>A0A1J6VVF3_9BACI</name>